<dbReference type="InterPro" id="IPR018060">
    <property type="entry name" value="HTH_AraC"/>
</dbReference>
<evidence type="ECO:0000313" key="4">
    <source>
        <dbReference type="EMBL" id="OBS10423.1"/>
    </source>
</evidence>
<evidence type="ECO:0000256" key="2">
    <source>
        <dbReference type="ARBA" id="ARBA00023163"/>
    </source>
</evidence>
<reference evidence="4 5" key="1">
    <citation type="journal article" date="2014" name="Genome Announc.">
        <title>Draft Genome Sequence of the Iron-Oxidizing, Acidophilic, and Halotolerant 'Thiobacillus prosperus' Type Strain DSM 5130.</title>
        <authorList>
            <person name="Ossandon F.J."/>
            <person name="Cardenas J.P."/>
            <person name="Corbett M."/>
            <person name="Quatrini R."/>
            <person name="Holmes D.S."/>
            <person name="Watkin E."/>
        </authorList>
    </citation>
    <scope>NUCLEOTIDE SEQUENCE [LARGE SCALE GENOMIC DNA]</scope>
    <source>
        <strain evidence="4 5">DSM 5130</strain>
    </source>
</reference>
<dbReference type="EMBL" id="JQSG02000001">
    <property type="protein sequence ID" value="OBS10423.1"/>
    <property type="molecule type" value="Genomic_DNA"/>
</dbReference>
<dbReference type="SMART" id="SM00342">
    <property type="entry name" value="HTH_ARAC"/>
    <property type="match status" value="1"/>
</dbReference>
<gene>
    <name evidence="4" type="ORF">Thpro_020139</name>
</gene>
<accession>A0A1A6C782</accession>
<keyword evidence="5" id="KW-1185">Reference proteome</keyword>
<organism evidence="4 5">
    <name type="scientific">Acidihalobacter prosperus</name>
    <dbReference type="NCBI Taxonomy" id="160660"/>
    <lineage>
        <taxon>Bacteria</taxon>
        <taxon>Pseudomonadati</taxon>
        <taxon>Pseudomonadota</taxon>
        <taxon>Gammaproteobacteria</taxon>
        <taxon>Chromatiales</taxon>
        <taxon>Ectothiorhodospiraceae</taxon>
        <taxon>Acidihalobacter</taxon>
    </lineage>
</organism>
<dbReference type="PANTHER" id="PTHR43436:SF1">
    <property type="entry name" value="TRANSCRIPTIONAL REGULATORY PROTEIN"/>
    <property type="match status" value="1"/>
</dbReference>
<dbReference type="PANTHER" id="PTHR43436">
    <property type="entry name" value="ARAC-FAMILY TRANSCRIPTIONAL REGULATOR"/>
    <property type="match status" value="1"/>
</dbReference>
<dbReference type="GO" id="GO:0003700">
    <property type="term" value="F:DNA-binding transcription factor activity"/>
    <property type="evidence" value="ECO:0007669"/>
    <property type="project" value="InterPro"/>
</dbReference>
<dbReference type="GO" id="GO:0043565">
    <property type="term" value="F:sequence-specific DNA binding"/>
    <property type="evidence" value="ECO:0007669"/>
    <property type="project" value="InterPro"/>
</dbReference>
<dbReference type="InterPro" id="IPR009594">
    <property type="entry name" value="Tscrpt_reg_HTH_AraC_N"/>
</dbReference>
<name>A0A1A6C782_9GAMM</name>
<dbReference type="Proteomes" id="UP000029273">
    <property type="component" value="Unassembled WGS sequence"/>
</dbReference>
<dbReference type="OrthoDB" id="34150at2"/>
<evidence type="ECO:0000259" key="3">
    <source>
        <dbReference type="PROSITE" id="PS01124"/>
    </source>
</evidence>
<dbReference type="Gene3D" id="1.10.10.60">
    <property type="entry name" value="Homeodomain-like"/>
    <property type="match status" value="2"/>
</dbReference>
<dbReference type="AlphaFoldDB" id="A0A1A6C782"/>
<dbReference type="STRING" id="160660.BJI67_09385"/>
<dbReference type="SUPFAM" id="SSF46689">
    <property type="entry name" value="Homeodomain-like"/>
    <property type="match status" value="2"/>
</dbReference>
<comment type="caution">
    <text evidence="4">The sequence shown here is derived from an EMBL/GenBank/DDBJ whole genome shotgun (WGS) entry which is preliminary data.</text>
</comment>
<proteinExistence type="predicted"/>
<protein>
    <submittedName>
        <fullName evidence="4">AraC family transcriptional regulator</fullName>
    </submittedName>
</protein>
<dbReference type="Pfam" id="PF12833">
    <property type="entry name" value="HTH_18"/>
    <property type="match status" value="1"/>
</dbReference>
<evidence type="ECO:0000256" key="1">
    <source>
        <dbReference type="ARBA" id="ARBA00023015"/>
    </source>
</evidence>
<dbReference type="RefSeq" id="WP_052064072.1">
    <property type="nucleotide sequence ID" value="NZ_JQSG02000001.1"/>
</dbReference>
<keyword evidence="1" id="KW-0805">Transcription regulation</keyword>
<keyword evidence="2" id="KW-0804">Transcription</keyword>
<feature type="domain" description="HTH araC/xylS-type" evidence="3">
    <location>
        <begin position="205"/>
        <end position="303"/>
    </location>
</feature>
<evidence type="ECO:0000313" key="5">
    <source>
        <dbReference type="Proteomes" id="UP000029273"/>
    </source>
</evidence>
<dbReference type="InterPro" id="IPR009057">
    <property type="entry name" value="Homeodomain-like_sf"/>
</dbReference>
<sequence length="309" mass="34852">MPASTDPIEPLEPIEQALAGLRHRIGRFTAAGELSPSAIPPLSLYRKHGPTEPVGGLYEPSICMVVQGAKRVILGSDVYVYDAQRYLITSTHLPTDFQIIEASPERPYLGLKLVLDLREVSQLMVDSHLPAPRANQGGRGMATGEMTLPLLQAFERLLDLLDEPQDLPILAPLIQREITYRLLVGDQGMRLRHIASMGSQGNQIARAIEWLKENFRQTLRIDELARQVDMSPSTLHHHFRAMTAMSPLQYQKWLRLHEARRLMLTENLDASTASFNVGYESPSQFSREYNRMFGAPPLRDISRLRRLVA</sequence>
<dbReference type="Pfam" id="PF06719">
    <property type="entry name" value="AraC_N"/>
    <property type="match status" value="1"/>
</dbReference>
<dbReference type="PROSITE" id="PS01124">
    <property type="entry name" value="HTH_ARAC_FAMILY_2"/>
    <property type="match status" value="1"/>
</dbReference>